<organism evidence="4 5">
    <name type="scientific">Cryptococcus neoformans Tu259-1</name>
    <dbReference type="NCBI Taxonomy" id="1230072"/>
    <lineage>
        <taxon>Eukaryota</taxon>
        <taxon>Fungi</taxon>
        <taxon>Dikarya</taxon>
        <taxon>Basidiomycota</taxon>
        <taxon>Agaricomycotina</taxon>
        <taxon>Tremellomycetes</taxon>
        <taxon>Tremellales</taxon>
        <taxon>Cryptococcaceae</taxon>
        <taxon>Cryptococcus</taxon>
        <taxon>Cryptococcus neoformans species complex</taxon>
    </lineage>
</organism>
<dbReference type="OrthoDB" id="440160at2759"/>
<keyword evidence="3" id="KW-0472">Membrane</keyword>
<dbReference type="SUPFAM" id="SSF102588">
    <property type="entry name" value="LmbE-like"/>
    <property type="match status" value="1"/>
</dbReference>
<dbReference type="InterPro" id="IPR024078">
    <property type="entry name" value="LmbE-like_dom_sf"/>
</dbReference>
<accession>A0A854QJ13</accession>
<dbReference type="GO" id="GO:0005783">
    <property type="term" value="C:endoplasmic reticulum"/>
    <property type="evidence" value="ECO:0007669"/>
    <property type="project" value="TreeGrafter"/>
</dbReference>
<gene>
    <name evidence="4" type="ORF">C361_01551</name>
</gene>
<protein>
    <recommendedName>
        <fullName evidence="2">N-acetylglucosaminylphosphatidylinositol deacetylase</fullName>
        <ecNumber evidence="2">3.5.1.89</ecNumber>
    </recommendedName>
</protein>
<dbReference type="EC" id="3.5.1.89" evidence="2"/>
<dbReference type="UniPathway" id="UPA00196"/>
<dbReference type="Gene3D" id="3.40.50.10320">
    <property type="entry name" value="LmbE-like"/>
    <property type="match status" value="1"/>
</dbReference>
<evidence type="ECO:0000313" key="4">
    <source>
        <dbReference type="EMBL" id="OXG25592.1"/>
    </source>
</evidence>
<keyword evidence="3" id="KW-0812">Transmembrane</keyword>
<evidence type="ECO:0000313" key="5">
    <source>
        <dbReference type="Proteomes" id="UP000199727"/>
    </source>
</evidence>
<dbReference type="Pfam" id="PF02585">
    <property type="entry name" value="PIG-L"/>
    <property type="match status" value="1"/>
</dbReference>
<evidence type="ECO:0000256" key="2">
    <source>
        <dbReference type="ARBA" id="ARBA00012176"/>
    </source>
</evidence>
<reference evidence="4 5" key="1">
    <citation type="submission" date="2017-06" db="EMBL/GenBank/DDBJ databases">
        <title>Global population genomics of the pathogenic fungus Cryptococcus neoformans var. grubii.</title>
        <authorList>
            <person name="Cuomo C."/>
            <person name="Litvintseva A."/>
            <person name="Chen Y."/>
            <person name="Young S."/>
            <person name="Zeng Q."/>
            <person name="Chapman S."/>
            <person name="Gujja S."/>
            <person name="Saif S."/>
            <person name="Birren B."/>
        </authorList>
    </citation>
    <scope>NUCLEOTIDE SEQUENCE [LARGE SCALE GENOMIC DNA]</scope>
    <source>
        <strain evidence="4 5">Tu259-1</strain>
    </source>
</reference>
<evidence type="ECO:0000256" key="1">
    <source>
        <dbReference type="ARBA" id="ARBA00006066"/>
    </source>
</evidence>
<comment type="caution">
    <text evidence="4">The sequence shown here is derived from an EMBL/GenBank/DDBJ whole genome shotgun (WGS) entry which is preliminary data.</text>
</comment>
<sequence>MPPAQGPGQPRPSAFPFLFAVIFPLFRLLFSLTPIAQPQDLNLLTPESIAPLGDKPSALIVTAHPDDEVMFFSPTILGLMGAGWNVRGLCLSTGNSEGLGQKRKGEFVKSYEALGIPAENLEITDHPDLPDGLTTKWNTTLVSTIIQDSLFSNPVDIVVTFDPKGITSHPNHVTLPSSLALIPAERRPRVLALQSPDTLPKFTGPLYIVYLHLRTIFFSPQFQRAFQFLFPSFNTFFGAENVKETQAHVMINDLRGWATGLKAMMAHNSQLVWFRYLYVAFSRLMWINELVEVTY</sequence>
<dbReference type="EMBL" id="AMKT01000027">
    <property type="protein sequence ID" value="OXG25592.1"/>
    <property type="molecule type" value="Genomic_DNA"/>
</dbReference>
<keyword evidence="3" id="KW-1133">Transmembrane helix</keyword>
<proteinExistence type="inferred from homology"/>
<dbReference type="Proteomes" id="UP000199727">
    <property type="component" value="Unassembled WGS sequence"/>
</dbReference>
<dbReference type="PANTHER" id="PTHR12993:SF11">
    <property type="entry name" value="N-ACETYLGLUCOSAMINYL-PHOSPHATIDYLINOSITOL DE-N-ACETYLASE"/>
    <property type="match status" value="1"/>
</dbReference>
<dbReference type="InterPro" id="IPR003737">
    <property type="entry name" value="GlcNAc_PI_deacetylase-related"/>
</dbReference>
<dbReference type="AlphaFoldDB" id="A0A854QJ13"/>
<feature type="transmembrane region" description="Helical" evidence="3">
    <location>
        <begin position="12"/>
        <end position="30"/>
    </location>
</feature>
<dbReference type="PANTHER" id="PTHR12993">
    <property type="entry name" value="N-ACETYLGLUCOSAMINYL-PHOSPHATIDYLINOSITOL DE-N-ACETYLASE-RELATED"/>
    <property type="match status" value="1"/>
</dbReference>
<dbReference type="GO" id="GO:0006506">
    <property type="term" value="P:GPI anchor biosynthetic process"/>
    <property type="evidence" value="ECO:0007669"/>
    <property type="project" value="UniProtKB-UniPathway"/>
</dbReference>
<evidence type="ECO:0000256" key="3">
    <source>
        <dbReference type="SAM" id="Phobius"/>
    </source>
</evidence>
<dbReference type="GO" id="GO:0000225">
    <property type="term" value="F:N-acetylglucosaminylphosphatidylinositol deacetylase activity"/>
    <property type="evidence" value="ECO:0007669"/>
    <property type="project" value="UniProtKB-EC"/>
</dbReference>
<comment type="similarity">
    <text evidence="1">Belongs to the PIGL family.</text>
</comment>
<name>A0A854QJ13_CRYNE</name>
<dbReference type="GO" id="GO:0016020">
    <property type="term" value="C:membrane"/>
    <property type="evidence" value="ECO:0007669"/>
    <property type="project" value="GOC"/>
</dbReference>